<accession>A0A0S7BAG1</accession>
<organism evidence="2">
    <name type="scientific">Longilinea arvoryzae</name>
    <dbReference type="NCBI Taxonomy" id="360412"/>
    <lineage>
        <taxon>Bacteria</taxon>
        <taxon>Bacillati</taxon>
        <taxon>Chloroflexota</taxon>
        <taxon>Anaerolineae</taxon>
        <taxon>Anaerolineales</taxon>
        <taxon>Anaerolineaceae</taxon>
        <taxon>Longilinea</taxon>
    </lineage>
</organism>
<sequence length="344" mass="36583">MNLSRHHRWSTIFVVCAILSLNLFACQAQQNGDSAASATPEPTPTFTPEPLGSEGNPVILGLVPAENAPDQAAQAATLAEKLSSAVGFSVNILVVDDYESLLAKMQAGSVHLVFLQPITYITAHQNQLADVALLTNHFGVYYYGAQFLANIDSGFSSYFDPNTNSNTADAATALGQLNGAKPCWADPTSVSGYILPAGILAQNEITVANGATLLSQTGIIRALYIKGICDFGVTFAISGDPRTSSAVINDLPDVRERVMILWQSDPVIPNLNLSYTPALPAEMRSVLTQTFLDLVKSDDGKALLAAAAGDYEIQDMRVVDDSVYDPLRSAVDALGLDVYQALGK</sequence>
<dbReference type="EMBL" id="DF967972">
    <property type="protein sequence ID" value="GAP14430.1"/>
    <property type="molecule type" value="Genomic_DNA"/>
</dbReference>
<dbReference type="Proteomes" id="UP000055060">
    <property type="component" value="Unassembled WGS sequence"/>
</dbReference>
<dbReference type="RefSeq" id="WP_075073690.1">
    <property type="nucleotide sequence ID" value="NZ_DF967972.1"/>
</dbReference>
<keyword evidence="3" id="KW-1185">Reference proteome</keyword>
<keyword evidence="1" id="KW-0732">Signal</keyword>
<dbReference type="SUPFAM" id="SSF53850">
    <property type="entry name" value="Periplasmic binding protein-like II"/>
    <property type="match status" value="1"/>
</dbReference>
<dbReference type="STRING" id="360412.LARV_02199"/>
<feature type="chain" id="PRO_5006632855" evidence="1">
    <location>
        <begin position="26"/>
        <end position="344"/>
    </location>
</feature>
<dbReference type="Pfam" id="PF12974">
    <property type="entry name" value="Phosphonate-bd"/>
    <property type="match status" value="1"/>
</dbReference>
<proteinExistence type="predicted"/>
<protein>
    <submittedName>
        <fullName evidence="2">ABC-type phosphate/phosphonate transport system, periplasmic component</fullName>
    </submittedName>
</protein>
<dbReference type="Gene3D" id="3.40.190.10">
    <property type="entry name" value="Periplasmic binding protein-like II"/>
    <property type="match status" value="2"/>
</dbReference>
<evidence type="ECO:0000313" key="3">
    <source>
        <dbReference type="Proteomes" id="UP000055060"/>
    </source>
</evidence>
<dbReference type="AlphaFoldDB" id="A0A0S7BAG1"/>
<evidence type="ECO:0000313" key="2">
    <source>
        <dbReference type="EMBL" id="GAP14430.1"/>
    </source>
</evidence>
<dbReference type="PANTHER" id="PTHR35841">
    <property type="entry name" value="PHOSPHONATES-BINDING PERIPLASMIC PROTEIN"/>
    <property type="match status" value="1"/>
</dbReference>
<dbReference type="PANTHER" id="PTHR35841:SF1">
    <property type="entry name" value="PHOSPHONATES-BINDING PERIPLASMIC PROTEIN"/>
    <property type="match status" value="1"/>
</dbReference>
<evidence type="ECO:0000256" key="1">
    <source>
        <dbReference type="SAM" id="SignalP"/>
    </source>
</evidence>
<feature type="signal peptide" evidence="1">
    <location>
        <begin position="1"/>
        <end position="25"/>
    </location>
</feature>
<gene>
    <name evidence="2" type="ORF">LARV_02199</name>
</gene>
<name>A0A0S7BAG1_9CHLR</name>
<reference evidence="2" key="1">
    <citation type="submission" date="2015-07" db="EMBL/GenBank/DDBJ databases">
        <title>Draft Genome Sequences of Anaerolinea thermolimosa IMO-1, Bellilinea caldifistulae GOMI-1, Leptolinea tardivitalis YMTK-2, Levilinea saccharolytica KIBI-1,Longilinea arvoryzae KOME-1, Previously Described as Members of the Anaerolineaceae (Chloroflexi).</title>
        <authorList>
            <person name="Sekiguchi Y."/>
            <person name="Ohashi A."/>
            <person name="Matsuura N."/>
            <person name="Tourlousse M.D."/>
        </authorList>
    </citation>
    <scope>NUCLEOTIDE SEQUENCE [LARGE SCALE GENOMIC DNA]</scope>
    <source>
        <strain evidence="2">KOME-1</strain>
    </source>
</reference>